<protein>
    <submittedName>
        <fullName evidence="2">Roadblock/LC7 domain-containing protein</fullName>
    </submittedName>
</protein>
<gene>
    <name evidence="2" type="ORF">GCM10009802_47780</name>
</gene>
<organism evidence="2 3">
    <name type="scientific">Streptomyces synnematoformans</name>
    <dbReference type="NCBI Taxonomy" id="415721"/>
    <lineage>
        <taxon>Bacteria</taxon>
        <taxon>Bacillati</taxon>
        <taxon>Actinomycetota</taxon>
        <taxon>Actinomycetes</taxon>
        <taxon>Kitasatosporales</taxon>
        <taxon>Streptomycetaceae</taxon>
        <taxon>Streptomyces</taxon>
    </lineage>
</organism>
<dbReference type="RefSeq" id="WP_344292057.1">
    <property type="nucleotide sequence ID" value="NZ_BAAAPF010000194.1"/>
</dbReference>
<dbReference type="InterPro" id="IPR053141">
    <property type="entry name" value="Mycobact_SerProt_Inhib_Rv3364c"/>
</dbReference>
<dbReference type="Gene3D" id="3.30.450.30">
    <property type="entry name" value="Dynein light chain 2a, cytoplasmic"/>
    <property type="match status" value="1"/>
</dbReference>
<keyword evidence="3" id="KW-1185">Reference proteome</keyword>
<sequence length="133" mass="13467">MSESLDWLLANFVQQVASARSAVVASTDGVRMHAHDLDTAAADRLAAVSTGLFSLGAGIGTGSARGVRQVLVEHEDVVLCVMAAGPGAVLAVLAEPDADLGVIGYEMGQLVKRVPTHLTSPARAAAAAPGPAR</sequence>
<dbReference type="Pfam" id="PF03259">
    <property type="entry name" value="Robl_LC7"/>
    <property type="match status" value="1"/>
</dbReference>
<dbReference type="SMART" id="SM00960">
    <property type="entry name" value="Robl_LC7"/>
    <property type="match status" value="1"/>
</dbReference>
<dbReference type="PANTHER" id="PTHR36222:SF1">
    <property type="entry name" value="SERINE PROTEASE INHIBITOR RV3364C"/>
    <property type="match status" value="1"/>
</dbReference>
<dbReference type="EMBL" id="BAAAPF010000194">
    <property type="protein sequence ID" value="GAA2138362.1"/>
    <property type="molecule type" value="Genomic_DNA"/>
</dbReference>
<feature type="domain" description="Roadblock/LAMTOR2" evidence="1">
    <location>
        <begin position="6"/>
        <end position="94"/>
    </location>
</feature>
<dbReference type="Proteomes" id="UP001500443">
    <property type="component" value="Unassembled WGS sequence"/>
</dbReference>
<evidence type="ECO:0000259" key="1">
    <source>
        <dbReference type="SMART" id="SM00960"/>
    </source>
</evidence>
<reference evidence="3" key="1">
    <citation type="journal article" date="2019" name="Int. J. Syst. Evol. Microbiol.">
        <title>The Global Catalogue of Microorganisms (GCM) 10K type strain sequencing project: providing services to taxonomists for standard genome sequencing and annotation.</title>
        <authorList>
            <consortium name="The Broad Institute Genomics Platform"/>
            <consortium name="The Broad Institute Genome Sequencing Center for Infectious Disease"/>
            <person name="Wu L."/>
            <person name="Ma J."/>
        </authorList>
    </citation>
    <scope>NUCLEOTIDE SEQUENCE [LARGE SCALE GENOMIC DNA]</scope>
    <source>
        <strain evidence="3">JCM 15481</strain>
    </source>
</reference>
<name>A0ABP5L0V6_9ACTN</name>
<accession>A0ABP5L0V6</accession>
<evidence type="ECO:0000313" key="2">
    <source>
        <dbReference type="EMBL" id="GAA2138362.1"/>
    </source>
</evidence>
<dbReference type="InterPro" id="IPR004942">
    <property type="entry name" value="Roadblock/LAMTOR2_dom"/>
</dbReference>
<dbReference type="SUPFAM" id="SSF103196">
    <property type="entry name" value="Roadblock/LC7 domain"/>
    <property type="match status" value="1"/>
</dbReference>
<comment type="caution">
    <text evidence="2">The sequence shown here is derived from an EMBL/GenBank/DDBJ whole genome shotgun (WGS) entry which is preliminary data.</text>
</comment>
<evidence type="ECO:0000313" key="3">
    <source>
        <dbReference type="Proteomes" id="UP001500443"/>
    </source>
</evidence>
<proteinExistence type="predicted"/>
<dbReference type="PANTHER" id="PTHR36222">
    <property type="entry name" value="SERINE PROTEASE INHIBITOR RV3364C"/>
    <property type="match status" value="1"/>
</dbReference>